<dbReference type="Proteomes" id="UP001497522">
    <property type="component" value="Chromosome 19"/>
</dbReference>
<gene>
    <name evidence="11" type="ORF">CSSPJE1EN2_LOCUS12960</name>
</gene>
<dbReference type="Pfam" id="PF00560">
    <property type="entry name" value="LRR_1"/>
    <property type="match status" value="3"/>
</dbReference>
<proteinExistence type="predicted"/>
<feature type="domain" description="Protein kinase" evidence="10">
    <location>
        <begin position="433"/>
        <end position="755"/>
    </location>
</feature>
<dbReference type="Pfam" id="PF07714">
    <property type="entry name" value="PK_Tyr_Ser-Thr"/>
    <property type="match status" value="1"/>
</dbReference>
<dbReference type="PANTHER" id="PTHR48007:SF81">
    <property type="entry name" value="PROTEIN KINASE DOMAIN-CONTAINING PROTEIN"/>
    <property type="match status" value="1"/>
</dbReference>
<evidence type="ECO:0000259" key="10">
    <source>
        <dbReference type="PROSITE" id="PS50011"/>
    </source>
</evidence>
<feature type="transmembrane region" description="Helical" evidence="8">
    <location>
        <begin position="341"/>
        <end position="368"/>
    </location>
</feature>
<dbReference type="InterPro" id="IPR001245">
    <property type="entry name" value="Ser-Thr/Tyr_kinase_cat_dom"/>
</dbReference>
<evidence type="ECO:0000256" key="8">
    <source>
        <dbReference type="SAM" id="Phobius"/>
    </source>
</evidence>
<feature type="region of interest" description="Disordered" evidence="7">
    <location>
        <begin position="798"/>
        <end position="865"/>
    </location>
</feature>
<keyword evidence="6 8" id="KW-0472">Membrane</keyword>
<keyword evidence="3 8" id="KW-0812">Transmembrane</keyword>
<dbReference type="InterPro" id="IPR011009">
    <property type="entry name" value="Kinase-like_dom_sf"/>
</dbReference>
<comment type="subcellular location">
    <subcellularLocation>
        <location evidence="1">Membrane</location>
    </subcellularLocation>
</comment>
<evidence type="ECO:0000256" key="1">
    <source>
        <dbReference type="ARBA" id="ARBA00004370"/>
    </source>
</evidence>
<dbReference type="InterPro" id="IPR001611">
    <property type="entry name" value="Leu-rich_rpt"/>
</dbReference>
<dbReference type="PANTHER" id="PTHR48007">
    <property type="entry name" value="LEUCINE-RICH REPEAT RECEPTOR-LIKE PROTEIN KINASE PXC1"/>
    <property type="match status" value="1"/>
</dbReference>
<evidence type="ECO:0000256" key="3">
    <source>
        <dbReference type="ARBA" id="ARBA00022692"/>
    </source>
</evidence>
<dbReference type="Gene3D" id="3.80.10.10">
    <property type="entry name" value="Ribonuclease Inhibitor"/>
    <property type="match status" value="3"/>
</dbReference>
<feature type="signal peptide" evidence="9">
    <location>
        <begin position="1"/>
        <end position="19"/>
    </location>
</feature>
<dbReference type="InterPro" id="IPR000719">
    <property type="entry name" value="Prot_kinase_dom"/>
</dbReference>
<dbReference type="Gene3D" id="1.10.510.10">
    <property type="entry name" value="Transferase(Phosphotransferase) domain 1"/>
    <property type="match status" value="1"/>
</dbReference>
<feature type="compositionally biased region" description="Basic and acidic residues" evidence="7">
    <location>
        <begin position="850"/>
        <end position="859"/>
    </location>
</feature>
<evidence type="ECO:0000256" key="2">
    <source>
        <dbReference type="ARBA" id="ARBA00022614"/>
    </source>
</evidence>
<evidence type="ECO:0000256" key="4">
    <source>
        <dbReference type="ARBA" id="ARBA00022737"/>
    </source>
</evidence>
<evidence type="ECO:0000256" key="5">
    <source>
        <dbReference type="ARBA" id="ARBA00022989"/>
    </source>
</evidence>
<dbReference type="PROSITE" id="PS50011">
    <property type="entry name" value="PROTEIN_KINASE_DOM"/>
    <property type="match status" value="1"/>
</dbReference>
<organism evidence="11 12">
    <name type="scientific">Sphagnum jensenii</name>
    <dbReference type="NCBI Taxonomy" id="128206"/>
    <lineage>
        <taxon>Eukaryota</taxon>
        <taxon>Viridiplantae</taxon>
        <taxon>Streptophyta</taxon>
        <taxon>Embryophyta</taxon>
        <taxon>Bryophyta</taxon>
        <taxon>Sphagnophytina</taxon>
        <taxon>Sphagnopsida</taxon>
        <taxon>Sphagnales</taxon>
        <taxon>Sphagnaceae</taxon>
        <taxon>Sphagnum</taxon>
    </lineage>
</organism>
<evidence type="ECO:0000256" key="6">
    <source>
        <dbReference type="ARBA" id="ARBA00023136"/>
    </source>
</evidence>
<evidence type="ECO:0000256" key="9">
    <source>
        <dbReference type="SAM" id="SignalP"/>
    </source>
</evidence>
<evidence type="ECO:0000313" key="12">
    <source>
        <dbReference type="Proteomes" id="UP001497522"/>
    </source>
</evidence>
<dbReference type="SUPFAM" id="SSF56112">
    <property type="entry name" value="Protein kinase-like (PK-like)"/>
    <property type="match status" value="1"/>
</dbReference>
<protein>
    <recommendedName>
        <fullName evidence="10">Protein kinase domain-containing protein</fullName>
    </recommendedName>
</protein>
<dbReference type="EMBL" id="OZ023720">
    <property type="protein sequence ID" value="CAK9870223.1"/>
    <property type="molecule type" value="Genomic_DNA"/>
</dbReference>
<keyword evidence="5 8" id="KW-1133">Transmembrane helix</keyword>
<keyword evidence="9" id="KW-0732">Signal</keyword>
<accession>A0ABP1B559</accession>
<keyword evidence="12" id="KW-1185">Reference proteome</keyword>
<name>A0ABP1B559_9BRYO</name>
<feature type="chain" id="PRO_5046885559" description="Protein kinase domain-containing protein" evidence="9">
    <location>
        <begin position="20"/>
        <end position="865"/>
    </location>
</feature>
<evidence type="ECO:0000256" key="7">
    <source>
        <dbReference type="SAM" id="MobiDB-lite"/>
    </source>
</evidence>
<evidence type="ECO:0000313" key="11">
    <source>
        <dbReference type="EMBL" id="CAK9870223.1"/>
    </source>
</evidence>
<feature type="compositionally biased region" description="Low complexity" evidence="7">
    <location>
        <begin position="810"/>
        <end position="826"/>
    </location>
</feature>
<keyword evidence="4" id="KW-0677">Repeat</keyword>
<dbReference type="InterPro" id="IPR032675">
    <property type="entry name" value="LRR_dom_sf"/>
</dbReference>
<dbReference type="Gene3D" id="3.30.200.20">
    <property type="entry name" value="Phosphorylase Kinase, domain 1"/>
    <property type="match status" value="1"/>
</dbReference>
<sequence>MAMAMGALAAAGTSALVAAQLDSGERIAMQQLQNDLHILESAWPSASDPCTRWVGISCANNYVDSIDLTGLPTDQKQMQLASVPLGLEALRNLPHLRELNASGFSLRGSVIPDWLGSSLPALESLDLSSCFLNGSIPSSLATSTLVFLSLADNNLSGTIPPSFGSNFTSLTVLDLSSNVLVGPLPPGPFRAPKLSVLHLSRNKLNGTISSLALQNLALLLQRLDLSHNYFYGEIPSELATKFPSLTILDASYNFFNGSLPAGLIPSAVVKKNCLINVKDQHTARACMKFYTRLDSRGGSGASVAAVTPPPAGPAAGQPVGQGADQNIHRNSSSRGRRIKHLVLILAGVVGGFLLIILGCILVCCFWFCKRGRRIGRSNSMESGRVATAPGSGAEMMMMMNAAANIKATGTTAAVSAMGEVFSFQQLQQATDNFSLENLIANGHSGDLFKGVLHGTGTTVVVKRIDLQKTKVDSYLQELDVLARASHTRLVLLLGHCLDNSNEKFLVYKYAPNGDLESALQKKNLMVFPPPPDDDCHHVPAAVAHAHEQHKQCDDENSSLQSLDWITRLKIAIGVAEALAYLHFECSPPIAHRDVKASSILLDDKFEVRLGSLSDAQVQDVDLQLSRITRLFGLSQASDHGEPGSAAASSTYDVYSFGKVLLELVSGKQGLSRGTDPAAEAWLEWALPLISIHDKDSLPKLVDPSLIVDEDLLDEVWAMAIIARACLHTKSSKRPRIQHVLKALENPGKVIRDDILGGGESAVRARTSSHSSWNEALFGSWRHSNNNNGGNLFNLGTSSTRAGSLREDPRTITNTIGGTATSTSSTTGDERLGGVGRHVRWGSSDIVPEPVDDKTLDERTMPQGQV</sequence>
<dbReference type="InterPro" id="IPR046959">
    <property type="entry name" value="PRK1-6/SRF4-like"/>
</dbReference>
<keyword evidence="2" id="KW-0433">Leucine-rich repeat</keyword>
<reference evidence="11" key="1">
    <citation type="submission" date="2024-03" db="EMBL/GenBank/DDBJ databases">
        <authorList>
            <consortium name="ELIXIR-Norway"/>
            <consortium name="Elixir Norway"/>
        </authorList>
    </citation>
    <scope>NUCLEOTIDE SEQUENCE</scope>
</reference>
<dbReference type="SUPFAM" id="SSF52058">
    <property type="entry name" value="L domain-like"/>
    <property type="match status" value="1"/>
</dbReference>